<dbReference type="KEGG" id="snep:Enr13x_23740"/>
<evidence type="ECO:0000313" key="1">
    <source>
        <dbReference type="EMBL" id="QDV42526.1"/>
    </source>
</evidence>
<accession>A0A518HNV6</accession>
<dbReference type="EMBL" id="CP037423">
    <property type="protein sequence ID" value="QDV42526.1"/>
    <property type="molecule type" value="Genomic_DNA"/>
</dbReference>
<dbReference type="AlphaFoldDB" id="A0A518HNV6"/>
<proteinExistence type="predicted"/>
<keyword evidence="2" id="KW-1185">Reference proteome</keyword>
<name>A0A518HNV6_9BACT</name>
<protein>
    <submittedName>
        <fullName evidence="1">Uncharacterized protein</fullName>
    </submittedName>
</protein>
<organism evidence="1 2">
    <name type="scientific">Stieleria neptunia</name>
    <dbReference type="NCBI Taxonomy" id="2527979"/>
    <lineage>
        <taxon>Bacteria</taxon>
        <taxon>Pseudomonadati</taxon>
        <taxon>Planctomycetota</taxon>
        <taxon>Planctomycetia</taxon>
        <taxon>Pirellulales</taxon>
        <taxon>Pirellulaceae</taxon>
        <taxon>Stieleria</taxon>
    </lineage>
</organism>
<sequence length="509" mass="57898">MARFLKLETGTRTSRMLQERHSTCCLEPIPNLRISELAVEELRTRFAIDSREFAPDARSDKKISHATILRAALNTLFTVQALVSDVLARRTDQWQDYASLPEDRERHFARLRNLRRPPSPNAKYLQQVSDIFVDWAQNELSSLIAHEFVIGQFCGETFKETKQRINCADKIARRHTYQAHEELIARAWRRISRLLVATYVSDCRNANLASDRGMDCNLQEDSRLFDIFSNVLAGRFANFTTCRDTFAGEGAVKSKIVGRETVAWKMFQLFIGFDEECNGHFPDHLSISRHIGDWIIQFCSQLGTQTADTIGKRWPTFSNAQYTSQDVYVLSKNDVDEFASDVQIQDVHRAQAIHFLFAKQYLVRKYGSRAKKRASDIPGSARRSVNEKEFFGAKEEDTDSILLDLAISRSLKRKANESDSTEVSTPVDILASQNASAIDYFELREELEVFIANCVTERVHSHLVDAKITLIVGRKELLVSGFNFAAHWTRLPVPTVACLGATEFGQLAD</sequence>
<evidence type="ECO:0000313" key="2">
    <source>
        <dbReference type="Proteomes" id="UP000319004"/>
    </source>
</evidence>
<reference evidence="1 2" key="1">
    <citation type="submission" date="2019-03" db="EMBL/GenBank/DDBJ databases">
        <title>Deep-cultivation of Planctomycetes and their phenomic and genomic characterization uncovers novel biology.</title>
        <authorList>
            <person name="Wiegand S."/>
            <person name="Jogler M."/>
            <person name="Boedeker C."/>
            <person name="Pinto D."/>
            <person name="Vollmers J."/>
            <person name="Rivas-Marin E."/>
            <person name="Kohn T."/>
            <person name="Peeters S.H."/>
            <person name="Heuer A."/>
            <person name="Rast P."/>
            <person name="Oberbeckmann S."/>
            <person name="Bunk B."/>
            <person name="Jeske O."/>
            <person name="Meyerdierks A."/>
            <person name="Storesund J.E."/>
            <person name="Kallscheuer N."/>
            <person name="Luecker S."/>
            <person name="Lage O.M."/>
            <person name="Pohl T."/>
            <person name="Merkel B.J."/>
            <person name="Hornburger P."/>
            <person name="Mueller R.-W."/>
            <person name="Bruemmer F."/>
            <person name="Labrenz M."/>
            <person name="Spormann A.M."/>
            <person name="Op den Camp H."/>
            <person name="Overmann J."/>
            <person name="Amann R."/>
            <person name="Jetten M.S.M."/>
            <person name="Mascher T."/>
            <person name="Medema M.H."/>
            <person name="Devos D.P."/>
            <person name="Kaster A.-K."/>
            <person name="Ovreas L."/>
            <person name="Rohde M."/>
            <person name="Galperin M.Y."/>
            <person name="Jogler C."/>
        </authorList>
    </citation>
    <scope>NUCLEOTIDE SEQUENCE [LARGE SCALE GENOMIC DNA]</scope>
    <source>
        <strain evidence="1 2">Enr13</strain>
    </source>
</reference>
<dbReference type="Proteomes" id="UP000319004">
    <property type="component" value="Chromosome"/>
</dbReference>
<gene>
    <name evidence="1" type="ORF">Enr13x_23740</name>
</gene>